<evidence type="ECO:0000256" key="1">
    <source>
        <dbReference type="SAM" id="Phobius"/>
    </source>
</evidence>
<dbReference type="Pfam" id="PF13116">
    <property type="entry name" value="YhdP"/>
    <property type="match status" value="1"/>
</dbReference>
<evidence type="ECO:0000313" key="3">
    <source>
        <dbReference type="EMBL" id="QRJ65248.1"/>
    </source>
</evidence>
<dbReference type="InterPro" id="IPR011836">
    <property type="entry name" value="YhdP"/>
</dbReference>
<name>A0A974SS02_9RHOO</name>
<accession>A0A974SS02</accession>
<gene>
    <name evidence="3" type="ORF">IWH25_07925</name>
</gene>
<organism evidence="3 4">
    <name type="scientific">Azospira restricta</name>
    <dbReference type="NCBI Taxonomy" id="404405"/>
    <lineage>
        <taxon>Bacteria</taxon>
        <taxon>Pseudomonadati</taxon>
        <taxon>Pseudomonadota</taxon>
        <taxon>Betaproteobacteria</taxon>
        <taxon>Rhodocyclales</taxon>
        <taxon>Rhodocyclaceae</taxon>
        <taxon>Azospira</taxon>
    </lineage>
</organism>
<proteinExistence type="predicted"/>
<feature type="transmembrane region" description="Helical" evidence="1">
    <location>
        <begin position="44"/>
        <end position="65"/>
    </location>
</feature>
<evidence type="ECO:0000259" key="2">
    <source>
        <dbReference type="Pfam" id="PF13116"/>
    </source>
</evidence>
<keyword evidence="1" id="KW-0472">Membrane</keyword>
<feature type="domain" description="YhdP central" evidence="2">
    <location>
        <begin position="40"/>
        <end position="1296"/>
    </location>
</feature>
<evidence type="ECO:0000313" key="4">
    <source>
        <dbReference type="Proteomes" id="UP000663444"/>
    </source>
</evidence>
<keyword evidence="1" id="KW-1133">Transmembrane helix</keyword>
<reference evidence="3" key="1">
    <citation type="submission" date="2020-11" db="EMBL/GenBank/DDBJ databases">
        <title>Azospira restricta DSM 18626 genome sequence.</title>
        <authorList>
            <person name="Moe W.M."/>
        </authorList>
    </citation>
    <scope>NUCLEOTIDE SEQUENCE</scope>
    <source>
        <strain evidence="3">DSM 18626</strain>
    </source>
</reference>
<keyword evidence="4" id="KW-1185">Reference proteome</keyword>
<dbReference type="PANTHER" id="PTHR38690:SF1">
    <property type="entry name" value="PROTEASE"/>
    <property type="match status" value="1"/>
</dbReference>
<sequence>MSAHEHDHVDPRALVRELRPTLYHRLHALLPFVAHPLARRCWRALGWTLLAAYFAFAGLVLTLRYSVLPNIEHYRGDLEQLASRALDLPVRIDGIEAGWAGLKPDLTLSGVTVSDAAGRPALTFSRVEAILDWSSLWRLQLRLALLAIDEPVLHIRRDATGALSVAGLPVSEGESEFPAWVLAQKRIRINGATLVWEDALRGAPPLILEDVNLALDNRGRHHRFGLTALPPPELAARIDLRGNLDGDDLGALDEWAGQLYTELAYVDLAGWRRWVDYPVALPQGRGGLRAWLSIGEGRLLDLTADLALRDVRLRLARPLPEMHLDALSGRLGGRLRQGGFAAFGKGLTLALEDGTQLPPTDFSADWQAAAEGGGQGSATASRLDLPLLVRLSAYLPLDAGSRKLLADYAPSGSISDLRLSFAGGAERLQRYALRANFADLGLRAQGYFPGFFGISGSLDASERGGSVSIRAQKSGLDLPSVFPEPRLAFDTLSAGVRWKVDGETIDVDLDQVEFAGDHAAGSAGGRYRYHGTGAGEIDLVATLSRARGDAVWRYMPHVVDVEARDWLRRGITAGSASDAKLTLKGDLDRFPFVDGSGTFLVTAKAHDVTIDYAPGWPKLEHVDGDLRFAGAGMRVDAKRGALFGTRIAATVAEIPDFDAAHPQLRVRGRVEGPTADFLRFIEASPVGETLDHATSDMRAQGQGRLDLALDIPLSNAEETRVKGDFRFIDNQVTVEPLLPPLTNVNGNLQFTDGSISVRNIDGLFLGGPVKVRAETTRDGRVDVVASGSLSAMQARRQYDLPLFDSLSGGADWRADIRVKKSSAEIVVESTLEGLSSALPAPFNKTAGDALPLRFEKGLVVGVRRDEPLDRIQLSLGRVARGELLRRRGNDGSWLPLRGALAVGAPLVLPDKGLAVVVAVPQVDADFWRAALSPAGNGNGNGKNGTGQGPAAYLPDRVELRSEQLDAFGRQFHDVRLVATSAAGRIWQASVASREASGEVQFDTFGRGALRARLKTFAAEAPPPGELPERPATTLEDLPALDVIADSFSVGGKKLGRLELQARNEATNWRIEKLSISNPDGRLDGNAVWRMQSPQRFDLDFKLVSEDAGGLLERLGYADTLKRGSATLAGKLSWAGVPIRIDYPTLAGEMRVEAARGQFAKIDPGAAGKLLGLISLQSLPRRISLDFRDVFSEGFAFDSIAGRMEVKGGVMRTDRLQIDGPAARVLMRGEVDLQHETQKLVVNVQPELGGTAALGVALVNPVAGAAALLAHKVLQNPLNQIFSFDYSVTGKWDDPKVEKLSTQRLEPQTAGDGQ</sequence>
<dbReference type="InterPro" id="IPR025263">
    <property type="entry name" value="YhdP_central"/>
</dbReference>
<dbReference type="Proteomes" id="UP000663444">
    <property type="component" value="Chromosome"/>
</dbReference>
<dbReference type="PANTHER" id="PTHR38690">
    <property type="entry name" value="PROTEASE-RELATED"/>
    <property type="match status" value="1"/>
</dbReference>
<dbReference type="EMBL" id="CP064781">
    <property type="protein sequence ID" value="QRJ65248.1"/>
    <property type="molecule type" value="Genomic_DNA"/>
</dbReference>
<dbReference type="NCBIfam" id="TIGR02099">
    <property type="entry name" value="YhdP family protein"/>
    <property type="match status" value="1"/>
</dbReference>
<dbReference type="KEGG" id="ares:IWH25_07925"/>
<dbReference type="RefSeq" id="WP_203388774.1">
    <property type="nucleotide sequence ID" value="NZ_CP064781.1"/>
</dbReference>
<protein>
    <submittedName>
        <fullName evidence="3">TIGR02099 family protein</fullName>
    </submittedName>
</protein>
<keyword evidence="1" id="KW-0812">Transmembrane</keyword>